<dbReference type="NCBIfam" id="TIGR00132">
    <property type="entry name" value="gatA"/>
    <property type="match status" value="1"/>
</dbReference>
<dbReference type="GO" id="GO:0016740">
    <property type="term" value="F:transferase activity"/>
    <property type="evidence" value="ECO:0007669"/>
    <property type="project" value="UniProtKB-KW"/>
</dbReference>
<dbReference type="InterPro" id="IPR000120">
    <property type="entry name" value="Amidase"/>
</dbReference>
<feature type="active site" description="Charge relay system" evidence="6">
    <location>
        <position position="79"/>
    </location>
</feature>
<evidence type="ECO:0000313" key="9">
    <source>
        <dbReference type="Proteomes" id="UP000285138"/>
    </source>
</evidence>
<dbReference type="EMBL" id="QZAA01000165">
    <property type="protein sequence ID" value="RQD75269.1"/>
    <property type="molecule type" value="Genomic_DNA"/>
</dbReference>
<protein>
    <recommendedName>
        <fullName evidence="6">Glutamyl-tRNA(Gln) amidotransferase subunit A</fullName>
        <shortName evidence="6">Glu-ADT subunit A</shortName>
        <ecNumber evidence="6">6.3.5.7</ecNumber>
    </recommendedName>
</protein>
<dbReference type="EC" id="6.3.5.7" evidence="6"/>
<comment type="similarity">
    <text evidence="6">Belongs to the amidase family. GatA subfamily.</text>
</comment>
<evidence type="ECO:0000313" key="8">
    <source>
        <dbReference type="EMBL" id="RQD75269.1"/>
    </source>
</evidence>
<dbReference type="GO" id="GO:0006412">
    <property type="term" value="P:translation"/>
    <property type="evidence" value="ECO:0007669"/>
    <property type="project" value="UniProtKB-UniRule"/>
</dbReference>
<evidence type="ECO:0000256" key="2">
    <source>
        <dbReference type="ARBA" id="ARBA00022741"/>
    </source>
</evidence>
<feature type="active site" description="Charge relay system" evidence="6">
    <location>
        <position position="154"/>
    </location>
</feature>
<dbReference type="InterPro" id="IPR036928">
    <property type="entry name" value="AS_sf"/>
</dbReference>
<dbReference type="HAMAP" id="MF_00120">
    <property type="entry name" value="GatA"/>
    <property type="match status" value="1"/>
</dbReference>
<dbReference type="SUPFAM" id="SSF75304">
    <property type="entry name" value="Amidase signature (AS) enzymes"/>
    <property type="match status" value="1"/>
</dbReference>
<comment type="catalytic activity">
    <reaction evidence="6">
        <text>L-glutamyl-tRNA(Gln) + L-glutamine + ATP + H2O = L-glutaminyl-tRNA(Gln) + L-glutamate + ADP + phosphate + H(+)</text>
        <dbReference type="Rhea" id="RHEA:17521"/>
        <dbReference type="Rhea" id="RHEA-COMP:9681"/>
        <dbReference type="Rhea" id="RHEA-COMP:9684"/>
        <dbReference type="ChEBI" id="CHEBI:15377"/>
        <dbReference type="ChEBI" id="CHEBI:15378"/>
        <dbReference type="ChEBI" id="CHEBI:29985"/>
        <dbReference type="ChEBI" id="CHEBI:30616"/>
        <dbReference type="ChEBI" id="CHEBI:43474"/>
        <dbReference type="ChEBI" id="CHEBI:58359"/>
        <dbReference type="ChEBI" id="CHEBI:78520"/>
        <dbReference type="ChEBI" id="CHEBI:78521"/>
        <dbReference type="ChEBI" id="CHEBI:456216"/>
        <dbReference type="EC" id="6.3.5.7"/>
    </reaction>
</comment>
<keyword evidence="2 6" id="KW-0547">Nucleotide-binding</keyword>
<dbReference type="PANTHER" id="PTHR11895">
    <property type="entry name" value="TRANSAMIDASE"/>
    <property type="match status" value="1"/>
</dbReference>
<evidence type="ECO:0000256" key="6">
    <source>
        <dbReference type="HAMAP-Rule" id="MF_00120"/>
    </source>
</evidence>
<dbReference type="PANTHER" id="PTHR11895:SF151">
    <property type="entry name" value="GLUTAMYL-TRNA(GLN) AMIDOTRANSFERASE SUBUNIT A"/>
    <property type="match status" value="1"/>
</dbReference>
<comment type="subunit">
    <text evidence="6">Heterotrimer of A, B and C subunits.</text>
</comment>
<name>A0A424YD38_9FIRM</name>
<dbReference type="Pfam" id="PF01425">
    <property type="entry name" value="Amidase"/>
    <property type="match status" value="1"/>
</dbReference>
<reference evidence="8 9" key="1">
    <citation type="submission" date="2018-08" db="EMBL/GenBank/DDBJ databases">
        <title>The metabolism and importance of syntrophic acetate oxidation coupled to methane or sulfide production in haloalkaline environments.</title>
        <authorList>
            <person name="Timmers P.H.A."/>
            <person name="Vavourakis C.D."/>
            <person name="Sorokin D.Y."/>
            <person name="Sinninghe Damste J.S."/>
            <person name="Muyzer G."/>
            <person name="Stams A.J.M."/>
            <person name="Plugge C.M."/>
        </authorList>
    </citation>
    <scope>NUCLEOTIDE SEQUENCE [LARGE SCALE GENOMIC DNA]</scope>
    <source>
        <strain evidence="8">MSAO_Bac1</strain>
    </source>
</reference>
<feature type="active site" description="Acyl-ester intermediate" evidence="6">
    <location>
        <position position="178"/>
    </location>
</feature>
<dbReference type="GO" id="GO:0030956">
    <property type="term" value="C:glutamyl-tRNA(Gln) amidotransferase complex"/>
    <property type="evidence" value="ECO:0007669"/>
    <property type="project" value="InterPro"/>
</dbReference>
<feature type="domain" description="Amidase" evidence="7">
    <location>
        <begin position="24"/>
        <end position="466"/>
    </location>
</feature>
<proteinExistence type="inferred from homology"/>
<accession>A0A424YD38</accession>
<dbReference type="GO" id="GO:0005524">
    <property type="term" value="F:ATP binding"/>
    <property type="evidence" value="ECO:0007669"/>
    <property type="project" value="UniProtKB-KW"/>
</dbReference>
<keyword evidence="1 6" id="KW-0436">Ligase</keyword>
<keyword evidence="3 6" id="KW-0067">ATP-binding</keyword>
<dbReference type="InterPro" id="IPR023631">
    <property type="entry name" value="Amidase_dom"/>
</dbReference>
<dbReference type="InterPro" id="IPR004412">
    <property type="entry name" value="GatA"/>
</dbReference>
<dbReference type="AlphaFoldDB" id="A0A424YD38"/>
<evidence type="ECO:0000256" key="4">
    <source>
        <dbReference type="ARBA" id="ARBA00022917"/>
    </source>
</evidence>
<dbReference type="Gene3D" id="3.90.1300.10">
    <property type="entry name" value="Amidase signature (AS) domain"/>
    <property type="match status" value="1"/>
</dbReference>
<evidence type="ECO:0000259" key="7">
    <source>
        <dbReference type="Pfam" id="PF01425"/>
    </source>
</evidence>
<sequence length="493" mass="54195">MELYTLKVHEASDLIKRKEISSEELLNSFLERIEEVEDTVRGYITVTGKYALEKAKQIDKRIAKGEETGPLEGIPFAVKDNICTRDILTTCSSKILKNFIPPYSATVFDKLEEEGCILLGKTNMDEFAMGSSTENSGFFTTRNPWDPARVPGGSSGGSAAVVIAEEAPFALGSDTGGSIRQPASYCGVVGFKPTYGRVSRYGLIAFASSLDQIGPLTRNVKDCALVMNAICGLDYKDSTSVPEEVPDFTRNMNKEIKGIKLGIPQEYFTLQIDESVRKVVAEAIINMARAGAVKRELSMPNTAYALSAYYLINPAEASSNLARYDGIQYGFRYEDAQNLKENYFKTRSLGFGPEVKRRIMLGTYALSSGYYEAYYLKAQKVRALVKNDFEKAFTNCDVLVTPTTPTVSFRTGEKTEDPLMMYLNDIFTIPVSLAGLPAVSIPCGFVDNLPVGLQIIGKPFQEGMVLRVASAFEKMLNLGDIKPTFGSYTRGGV</sequence>
<evidence type="ECO:0000256" key="5">
    <source>
        <dbReference type="ARBA" id="ARBA00025295"/>
    </source>
</evidence>
<keyword evidence="4 6" id="KW-0648">Protein biosynthesis</keyword>
<evidence type="ECO:0000256" key="3">
    <source>
        <dbReference type="ARBA" id="ARBA00022840"/>
    </source>
</evidence>
<organism evidence="8 9">
    <name type="scientific">Candidatus Syntrophonatronum acetioxidans</name>
    <dbReference type="NCBI Taxonomy" id="1795816"/>
    <lineage>
        <taxon>Bacteria</taxon>
        <taxon>Bacillati</taxon>
        <taxon>Bacillota</taxon>
        <taxon>Clostridia</taxon>
        <taxon>Eubacteriales</taxon>
        <taxon>Syntrophomonadaceae</taxon>
        <taxon>Candidatus Syntrophonatronum</taxon>
    </lineage>
</organism>
<comment type="function">
    <text evidence="5 6">Allows the formation of correctly charged Gln-tRNA(Gln) through the transamidation of misacylated Glu-tRNA(Gln) in organisms which lack glutaminyl-tRNA synthetase. The reaction takes place in the presence of glutamine and ATP through an activated gamma-phospho-Glu-tRNA(Gln).</text>
</comment>
<gene>
    <name evidence="6 8" type="primary">gatA</name>
    <name evidence="8" type="ORF">D5R97_06425</name>
</gene>
<evidence type="ECO:0000256" key="1">
    <source>
        <dbReference type="ARBA" id="ARBA00022598"/>
    </source>
</evidence>
<comment type="caution">
    <text evidence="8">The sequence shown here is derived from an EMBL/GenBank/DDBJ whole genome shotgun (WGS) entry which is preliminary data.</text>
</comment>
<dbReference type="Proteomes" id="UP000285138">
    <property type="component" value="Unassembled WGS sequence"/>
</dbReference>
<keyword evidence="8" id="KW-0808">Transferase</keyword>
<dbReference type="GO" id="GO:0050567">
    <property type="term" value="F:glutaminyl-tRNA synthase (glutamine-hydrolyzing) activity"/>
    <property type="evidence" value="ECO:0007669"/>
    <property type="project" value="UniProtKB-UniRule"/>
</dbReference>